<protein>
    <submittedName>
        <fullName evidence="2">Uncharacterized protein</fullName>
    </submittedName>
</protein>
<feature type="non-terminal residue" evidence="2">
    <location>
        <position position="1"/>
    </location>
</feature>
<feature type="compositionally biased region" description="Basic and acidic residues" evidence="1">
    <location>
        <begin position="119"/>
        <end position="135"/>
    </location>
</feature>
<feature type="compositionally biased region" description="Basic and acidic residues" evidence="1">
    <location>
        <begin position="1"/>
        <end position="12"/>
    </location>
</feature>
<accession>A0ABD3VWG0</accession>
<dbReference type="AlphaFoldDB" id="A0ABD3VWG0"/>
<evidence type="ECO:0000313" key="3">
    <source>
        <dbReference type="Proteomes" id="UP001634394"/>
    </source>
</evidence>
<gene>
    <name evidence="2" type="ORF">ACJMK2_043029</name>
</gene>
<dbReference type="Proteomes" id="UP001634394">
    <property type="component" value="Unassembled WGS sequence"/>
</dbReference>
<evidence type="ECO:0000256" key="1">
    <source>
        <dbReference type="SAM" id="MobiDB-lite"/>
    </source>
</evidence>
<evidence type="ECO:0000313" key="2">
    <source>
        <dbReference type="EMBL" id="KAL3865665.1"/>
    </source>
</evidence>
<reference evidence="2 3" key="1">
    <citation type="submission" date="2024-11" db="EMBL/GenBank/DDBJ databases">
        <title>Chromosome-level genome assembly of the freshwater bivalve Anodonta woodiana.</title>
        <authorList>
            <person name="Chen X."/>
        </authorList>
    </citation>
    <scope>NUCLEOTIDE SEQUENCE [LARGE SCALE GENOMIC DNA]</scope>
    <source>
        <strain evidence="2">MN2024</strain>
        <tissue evidence="2">Gills</tissue>
    </source>
</reference>
<proteinExistence type="predicted"/>
<comment type="caution">
    <text evidence="2">The sequence shown here is derived from an EMBL/GenBank/DDBJ whole genome shotgun (WGS) entry which is preliminary data.</text>
</comment>
<organism evidence="2 3">
    <name type="scientific">Sinanodonta woodiana</name>
    <name type="common">Chinese pond mussel</name>
    <name type="synonym">Anodonta woodiana</name>
    <dbReference type="NCBI Taxonomy" id="1069815"/>
    <lineage>
        <taxon>Eukaryota</taxon>
        <taxon>Metazoa</taxon>
        <taxon>Spiralia</taxon>
        <taxon>Lophotrochozoa</taxon>
        <taxon>Mollusca</taxon>
        <taxon>Bivalvia</taxon>
        <taxon>Autobranchia</taxon>
        <taxon>Heteroconchia</taxon>
        <taxon>Palaeoheterodonta</taxon>
        <taxon>Unionida</taxon>
        <taxon>Unionoidea</taxon>
        <taxon>Unionidae</taxon>
        <taxon>Unioninae</taxon>
        <taxon>Sinanodonta</taxon>
    </lineage>
</organism>
<feature type="compositionally biased region" description="Acidic residues" evidence="1">
    <location>
        <begin position="24"/>
        <end position="33"/>
    </location>
</feature>
<dbReference type="EMBL" id="JBJQND010000009">
    <property type="protein sequence ID" value="KAL3865665.1"/>
    <property type="molecule type" value="Genomic_DNA"/>
</dbReference>
<feature type="compositionally biased region" description="Basic and acidic residues" evidence="1">
    <location>
        <begin position="34"/>
        <end position="50"/>
    </location>
</feature>
<feature type="compositionally biased region" description="Basic and acidic residues" evidence="1">
    <location>
        <begin position="72"/>
        <end position="81"/>
    </location>
</feature>
<keyword evidence="3" id="KW-1185">Reference proteome</keyword>
<sequence>KDRKKIFGKEVAQEQVQGKPSDSESPEIQETNEEEKWITPKRKIDKEKNEPILPDTTLQLEYDLALTDSSEEENKKEDTTTKDGQVPSIEEMETDSIEKVITEATTPVNNNKNKKKQNKDKTRMKTLNKKIDKPTQPKNPESVYPKD</sequence>
<feature type="region of interest" description="Disordered" evidence="1">
    <location>
        <begin position="1"/>
        <end position="147"/>
    </location>
</feature>
<name>A0ABD3VWG0_SINWO</name>